<dbReference type="PROSITE" id="PS50928">
    <property type="entry name" value="ABC_TM1"/>
    <property type="match status" value="1"/>
</dbReference>
<evidence type="ECO:0000256" key="6">
    <source>
        <dbReference type="ARBA" id="ARBA00023136"/>
    </source>
</evidence>
<dbReference type="PANTHER" id="PTHR43744">
    <property type="entry name" value="ABC TRANSPORTER PERMEASE PROTEIN MG189-RELATED-RELATED"/>
    <property type="match status" value="1"/>
</dbReference>
<evidence type="ECO:0000256" key="1">
    <source>
        <dbReference type="ARBA" id="ARBA00004651"/>
    </source>
</evidence>
<name>A0A3M7TM87_9BACI</name>
<protein>
    <submittedName>
        <fullName evidence="9">Carbohydrate ABC transporter permease</fullName>
    </submittedName>
</protein>
<evidence type="ECO:0000256" key="5">
    <source>
        <dbReference type="ARBA" id="ARBA00022989"/>
    </source>
</evidence>
<organism evidence="9 10">
    <name type="scientific">Alteribacter keqinensis</name>
    <dbReference type="NCBI Taxonomy" id="2483800"/>
    <lineage>
        <taxon>Bacteria</taxon>
        <taxon>Bacillati</taxon>
        <taxon>Bacillota</taxon>
        <taxon>Bacilli</taxon>
        <taxon>Bacillales</taxon>
        <taxon>Bacillaceae</taxon>
        <taxon>Alteribacter</taxon>
    </lineage>
</organism>
<evidence type="ECO:0000256" key="2">
    <source>
        <dbReference type="ARBA" id="ARBA00022448"/>
    </source>
</evidence>
<feature type="transmembrane region" description="Helical" evidence="7">
    <location>
        <begin position="32"/>
        <end position="53"/>
    </location>
</feature>
<comment type="subcellular location">
    <subcellularLocation>
        <location evidence="1 7">Cell membrane</location>
        <topology evidence="1 7">Multi-pass membrane protein</topology>
    </subcellularLocation>
</comment>
<evidence type="ECO:0000256" key="7">
    <source>
        <dbReference type="RuleBase" id="RU363032"/>
    </source>
</evidence>
<dbReference type="GO" id="GO:0055085">
    <property type="term" value="P:transmembrane transport"/>
    <property type="evidence" value="ECO:0007669"/>
    <property type="project" value="InterPro"/>
</dbReference>
<evidence type="ECO:0000256" key="4">
    <source>
        <dbReference type="ARBA" id="ARBA00022692"/>
    </source>
</evidence>
<comment type="similarity">
    <text evidence="7">Belongs to the binding-protein-dependent transport system permease family.</text>
</comment>
<keyword evidence="2 7" id="KW-0813">Transport</keyword>
<reference evidence="9 10" key="1">
    <citation type="submission" date="2018-10" db="EMBL/GenBank/DDBJ databases">
        <title>Bacillus Keqinensis sp. nov., a moderately halophilic bacterium isolated from a saline-alkaline lake.</title>
        <authorList>
            <person name="Wang H."/>
        </authorList>
    </citation>
    <scope>NUCLEOTIDE SEQUENCE [LARGE SCALE GENOMIC DNA]</scope>
    <source>
        <strain evidence="9 10">KQ-3</strain>
    </source>
</reference>
<feature type="transmembrane region" description="Helical" evidence="7">
    <location>
        <begin position="205"/>
        <end position="226"/>
    </location>
</feature>
<keyword evidence="6 7" id="KW-0472">Membrane</keyword>
<feature type="transmembrane region" description="Helical" evidence="7">
    <location>
        <begin position="161"/>
        <end position="184"/>
    </location>
</feature>
<feature type="transmembrane region" description="Helical" evidence="7">
    <location>
        <begin position="263"/>
        <end position="284"/>
    </location>
</feature>
<gene>
    <name evidence="9" type="ORF">EBO34_15620</name>
</gene>
<dbReference type="InterPro" id="IPR000515">
    <property type="entry name" value="MetI-like"/>
</dbReference>
<evidence type="ECO:0000313" key="10">
    <source>
        <dbReference type="Proteomes" id="UP000278746"/>
    </source>
</evidence>
<dbReference type="RefSeq" id="WP_122900294.1">
    <property type="nucleotide sequence ID" value="NZ_RHIB01000003.1"/>
</dbReference>
<keyword evidence="5 7" id="KW-1133">Transmembrane helix</keyword>
<sequence>MTQPSHSKQKKDAFSYNPKSKEKRISQALKTAFTYFLLCLGGFIFLVPFFWMLSTSLKDSSVIFQFPPQWIPDPIVWGNYVEAMTFAPFHLFFLNSLTIAGLSMIGEVFTGALVAYGFAKLQFKGRDTLFIIVLATMMLPGEVTMIPVFIMFAHIGWIDTYLPLIVPSYFGGGAFFIFMFRQFFLGIPNELEDAARIDGCNTFQIFYRIVLPLSKPALAVVAIFSFHGKWNDFLGPLIYLNTMEKFTVQLGLAMFQGMFQTEWSLLMAASIVALLPVLLIFFMFQKYFIEGIKLSGIKG</sequence>
<feature type="transmembrane region" description="Helical" evidence="7">
    <location>
        <begin position="128"/>
        <end position="155"/>
    </location>
</feature>
<comment type="caution">
    <text evidence="9">The sequence shown here is derived from an EMBL/GenBank/DDBJ whole genome shotgun (WGS) entry which is preliminary data.</text>
</comment>
<dbReference type="GO" id="GO:0005886">
    <property type="term" value="C:plasma membrane"/>
    <property type="evidence" value="ECO:0007669"/>
    <property type="project" value="UniProtKB-SubCell"/>
</dbReference>
<dbReference type="EMBL" id="RHIB01000003">
    <property type="protein sequence ID" value="RNA66645.1"/>
    <property type="molecule type" value="Genomic_DNA"/>
</dbReference>
<dbReference type="OrthoDB" id="9771544at2"/>
<dbReference type="CDD" id="cd06261">
    <property type="entry name" value="TM_PBP2"/>
    <property type="match status" value="1"/>
</dbReference>
<dbReference type="SUPFAM" id="SSF161098">
    <property type="entry name" value="MetI-like"/>
    <property type="match status" value="1"/>
</dbReference>
<proteinExistence type="inferred from homology"/>
<dbReference type="Proteomes" id="UP000278746">
    <property type="component" value="Unassembled WGS sequence"/>
</dbReference>
<keyword evidence="10" id="KW-1185">Reference proteome</keyword>
<evidence type="ECO:0000256" key="3">
    <source>
        <dbReference type="ARBA" id="ARBA00022475"/>
    </source>
</evidence>
<keyword evidence="3" id="KW-1003">Cell membrane</keyword>
<feature type="domain" description="ABC transmembrane type-1" evidence="8">
    <location>
        <begin position="93"/>
        <end position="284"/>
    </location>
</feature>
<dbReference type="Gene3D" id="1.10.3720.10">
    <property type="entry name" value="MetI-like"/>
    <property type="match status" value="1"/>
</dbReference>
<dbReference type="Pfam" id="PF00528">
    <property type="entry name" value="BPD_transp_1"/>
    <property type="match status" value="1"/>
</dbReference>
<evidence type="ECO:0000313" key="9">
    <source>
        <dbReference type="EMBL" id="RNA66645.1"/>
    </source>
</evidence>
<evidence type="ECO:0000259" key="8">
    <source>
        <dbReference type="PROSITE" id="PS50928"/>
    </source>
</evidence>
<keyword evidence="4 7" id="KW-0812">Transmembrane</keyword>
<dbReference type="AlphaFoldDB" id="A0A3M7TM87"/>
<dbReference type="PANTHER" id="PTHR43744:SF6">
    <property type="entry name" value="ABC TRANSPORTER PERMEASE PROTEIN YESQ-RELATED"/>
    <property type="match status" value="1"/>
</dbReference>
<dbReference type="InterPro" id="IPR035906">
    <property type="entry name" value="MetI-like_sf"/>
</dbReference>
<feature type="transmembrane region" description="Helical" evidence="7">
    <location>
        <begin position="92"/>
        <end position="116"/>
    </location>
</feature>
<accession>A0A3M7TM87</accession>